<dbReference type="GO" id="GO:0031904">
    <property type="term" value="C:endosome lumen"/>
    <property type="evidence" value="ECO:0007669"/>
    <property type="project" value="UniProtKB-SubCell"/>
</dbReference>
<dbReference type="GO" id="GO:0001913">
    <property type="term" value="P:T cell mediated cytotoxicity"/>
    <property type="evidence" value="ECO:0007669"/>
    <property type="project" value="Ensembl"/>
</dbReference>
<dbReference type="GO" id="GO:0002357">
    <property type="term" value="P:defense response to tumor cell"/>
    <property type="evidence" value="ECO:0007669"/>
    <property type="project" value="Ensembl"/>
</dbReference>
<evidence type="ECO:0000256" key="21">
    <source>
        <dbReference type="ARBA" id="ARBA00061912"/>
    </source>
</evidence>
<dbReference type="GO" id="GO:0009306">
    <property type="term" value="P:protein secretion"/>
    <property type="evidence" value="ECO:0007669"/>
    <property type="project" value="Ensembl"/>
</dbReference>
<evidence type="ECO:0000313" key="25">
    <source>
        <dbReference type="Ensembl" id="ENSRNOP00000078379.1"/>
    </source>
</evidence>
<dbReference type="GO" id="GO:0140507">
    <property type="term" value="P:granzyme-mediated programmed cell death signaling pathway"/>
    <property type="evidence" value="ECO:0007669"/>
    <property type="project" value="Ensembl"/>
</dbReference>
<evidence type="ECO:0000313" key="27">
    <source>
        <dbReference type="RGD" id="708463"/>
    </source>
</evidence>
<dbReference type="GO" id="GO:0022829">
    <property type="term" value="F:wide pore channel activity"/>
    <property type="evidence" value="ECO:0007669"/>
    <property type="project" value="Ensembl"/>
</dbReference>
<evidence type="ECO:0000256" key="8">
    <source>
        <dbReference type="ARBA" id="ARBA00022692"/>
    </source>
</evidence>
<dbReference type="Ensembl" id="ENSRNOT00000100131.2">
    <property type="protein sequence ID" value="ENSRNOP00000078379.1"/>
    <property type="gene ID" value="ENSRNOG00000000562.8"/>
</dbReference>
<evidence type="ECO:0000256" key="23">
    <source>
        <dbReference type="ARBA" id="ARBA00076649"/>
    </source>
</evidence>
<evidence type="ECO:0000256" key="24">
    <source>
        <dbReference type="ARBA" id="ARBA00078206"/>
    </source>
</evidence>
<dbReference type="OMA" id="LCKNALQ"/>
<evidence type="ECO:0000256" key="5">
    <source>
        <dbReference type="ARBA" id="ARBA00022475"/>
    </source>
</evidence>
<evidence type="ECO:0000256" key="14">
    <source>
        <dbReference type="ARBA" id="ARBA00023136"/>
    </source>
</evidence>
<dbReference type="InterPro" id="IPR020864">
    <property type="entry name" value="MACPF"/>
</dbReference>
<keyword evidence="7" id="KW-0245">EGF-like domain</keyword>
<evidence type="ECO:0000313" key="26">
    <source>
        <dbReference type="Proteomes" id="UP000002494"/>
    </source>
</evidence>
<dbReference type="GO" id="GO:0051260">
    <property type="term" value="P:protein homooligomerization"/>
    <property type="evidence" value="ECO:0007669"/>
    <property type="project" value="Ensembl"/>
</dbReference>
<dbReference type="Pfam" id="PF00168">
    <property type="entry name" value="C2"/>
    <property type="match status" value="1"/>
</dbReference>
<dbReference type="PROSITE" id="PS50004">
    <property type="entry name" value="C2"/>
    <property type="match status" value="1"/>
</dbReference>
<name>A0A8I5ZKR3_RAT</name>
<dbReference type="GO" id="GO:0001778">
    <property type="term" value="P:plasma membrane repair"/>
    <property type="evidence" value="ECO:0007669"/>
    <property type="project" value="Ensembl"/>
</dbReference>
<evidence type="ECO:0000256" key="9">
    <source>
        <dbReference type="ARBA" id="ARBA00022723"/>
    </source>
</evidence>
<dbReference type="GO" id="GO:0002418">
    <property type="term" value="P:immune response to tumor cell"/>
    <property type="evidence" value="ECO:0007669"/>
    <property type="project" value="Ensembl"/>
</dbReference>
<keyword evidence="8" id="KW-0812">Transmembrane</keyword>
<dbReference type="Gene3D" id="2.60.40.150">
    <property type="entry name" value="C2 domain"/>
    <property type="match status" value="1"/>
</dbReference>
<keyword evidence="9" id="KW-0479">Metal-binding</keyword>
<comment type="similarity">
    <text evidence="3">Belongs to the complement C6/C7/C8/C9 family.</text>
</comment>
<keyword evidence="6" id="KW-0964">Secreted</keyword>
<dbReference type="GO" id="GO:0140911">
    <property type="term" value="F:pore-forming activity"/>
    <property type="evidence" value="ECO:0007669"/>
    <property type="project" value="InterPro"/>
</dbReference>
<dbReference type="InterPro" id="IPR000008">
    <property type="entry name" value="C2_dom"/>
</dbReference>
<comment type="subunit">
    <text evidence="21">Monomer, as soluble protein. Homooligomer; homooligomerizes to form a pore-forming ring.</text>
</comment>
<dbReference type="GO" id="GO:0046513">
    <property type="term" value="P:ceramide biosynthetic process"/>
    <property type="evidence" value="ECO:0007669"/>
    <property type="project" value="Ensembl"/>
</dbReference>
<evidence type="ECO:0000256" key="16">
    <source>
        <dbReference type="ARBA" id="ARBA00023180"/>
    </source>
</evidence>
<reference evidence="25" key="3">
    <citation type="submission" date="2025-09" db="UniProtKB">
        <authorList>
            <consortium name="Ensembl"/>
        </authorList>
    </citation>
    <scope>IDENTIFICATION</scope>
    <source>
        <strain evidence="25">Brown Norway</strain>
    </source>
</reference>
<proteinExistence type="inferred from homology"/>
<keyword evidence="4" id="KW-1134">Transmembrane beta strand</keyword>
<dbReference type="SMART" id="SM00239">
    <property type="entry name" value="C2"/>
    <property type="match status" value="1"/>
</dbReference>
<keyword evidence="13" id="KW-0204">Cytolysis</keyword>
<comment type="subcellular location">
    <subcellularLocation>
        <location evidence="2">Cell membrane</location>
        <topology evidence="2">Multi-pass membrane protein</topology>
    </subcellularLocation>
    <subcellularLocation>
        <location evidence="18">Cytolytic granule</location>
    </subcellularLocation>
    <subcellularLocation>
        <location evidence="19">Endosome lumen</location>
    </subcellularLocation>
    <subcellularLocation>
        <location evidence="1">Secreted</location>
    </subcellularLocation>
</comment>
<evidence type="ECO:0000256" key="2">
    <source>
        <dbReference type="ARBA" id="ARBA00004651"/>
    </source>
</evidence>
<dbReference type="GO" id="GO:0017038">
    <property type="term" value="P:protein import"/>
    <property type="evidence" value="ECO:0007669"/>
    <property type="project" value="Ensembl"/>
</dbReference>
<dbReference type="InterPro" id="IPR052784">
    <property type="entry name" value="Perforin-1_pore-forming"/>
</dbReference>
<evidence type="ECO:0000256" key="3">
    <source>
        <dbReference type="ARBA" id="ARBA00009214"/>
    </source>
</evidence>
<dbReference type="GO" id="GO:0005829">
    <property type="term" value="C:cytosol"/>
    <property type="evidence" value="ECO:0007669"/>
    <property type="project" value="Ensembl"/>
</dbReference>
<dbReference type="Proteomes" id="UP000002494">
    <property type="component" value="Chromosome 20"/>
</dbReference>
<dbReference type="PANTHER" id="PTHR46096:SF3">
    <property type="entry name" value="PERFORIN-1"/>
    <property type="match status" value="1"/>
</dbReference>
<dbReference type="InterPro" id="IPR037300">
    <property type="entry name" value="Perforin-1_C2"/>
</dbReference>
<dbReference type="PROSITE" id="PS51412">
    <property type="entry name" value="MACPF_2"/>
    <property type="match status" value="1"/>
</dbReference>
<evidence type="ECO:0000256" key="10">
    <source>
        <dbReference type="ARBA" id="ARBA00022729"/>
    </source>
</evidence>
<dbReference type="GO" id="GO:0044194">
    <property type="term" value="C:cytolytic granule"/>
    <property type="evidence" value="ECO:0007669"/>
    <property type="project" value="UniProtKB-SubCell"/>
</dbReference>
<dbReference type="AlphaFoldDB" id="A0A8I5ZKR3"/>
<keyword evidence="11" id="KW-0967">Endosome</keyword>
<keyword evidence="26" id="KW-1185">Reference proteome</keyword>
<protein>
    <recommendedName>
        <fullName evidence="22">Perforin-1</fullName>
    </recommendedName>
    <alternativeName>
        <fullName evidence="24">Cytolysin</fullName>
    </alternativeName>
    <alternativeName>
        <fullName evidence="23">Lymphocyte pore-forming protein</fullName>
    </alternativeName>
</protein>
<keyword evidence="15" id="KW-1015">Disulfide bond</keyword>
<dbReference type="GO" id="GO:0001772">
    <property type="term" value="C:immunological synapse"/>
    <property type="evidence" value="ECO:0007669"/>
    <property type="project" value="Ensembl"/>
</dbReference>
<dbReference type="PANTHER" id="PTHR46096">
    <property type="entry name" value="PERFORIN-1"/>
    <property type="match status" value="1"/>
</dbReference>
<keyword evidence="17" id="KW-0458">Lysosome</keyword>
<dbReference type="GO" id="GO:0001771">
    <property type="term" value="P:immunological synapse formation"/>
    <property type="evidence" value="ECO:0007669"/>
    <property type="project" value="Ensembl"/>
</dbReference>
<keyword evidence="12" id="KW-0106">Calcium</keyword>
<keyword evidence="16" id="KW-0325">Glycoprotein</keyword>
<evidence type="ECO:0000256" key="17">
    <source>
        <dbReference type="ARBA" id="ARBA00023228"/>
    </source>
</evidence>
<dbReference type="SMART" id="SM00457">
    <property type="entry name" value="MACPF"/>
    <property type="match status" value="1"/>
</dbReference>
<dbReference type="RGD" id="708463">
    <property type="gene designation" value="Prf1"/>
</dbReference>
<dbReference type="GeneTree" id="ENSGT00530000063725"/>
<accession>A0A8I5ZKR3</accession>
<evidence type="ECO:0000256" key="22">
    <source>
        <dbReference type="ARBA" id="ARBA00074926"/>
    </source>
</evidence>
<keyword evidence="10" id="KW-0732">Signal</keyword>
<dbReference type="GO" id="GO:0051607">
    <property type="term" value="P:defense response to virus"/>
    <property type="evidence" value="ECO:0007669"/>
    <property type="project" value="Ensembl"/>
</dbReference>
<keyword evidence="14" id="KW-0472">Membrane</keyword>
<dbReference type="InterPro" id="IPR035892">
    <property type="entry name" value="C2_domain_sf"/>
</dbReference>
<evidence type="ECO:0000256" key="13">
    <source>
        <dbReference type="ARBA" id="ARBA00022852"/>
    </source>
</evidence>
<keyword evidence="5" id="KW-1003">Cell membrane</keyword>
<dbReference type="GO" id="GO:0071806">
    <property type="term" value="P:protein transmembrane transport"/>
    <property type="evidence" value="ECO:0007669"/>
    <property type="project" value="Ensembl"/>
</dbReference>
<dbReference type="CDD" id="cd04032">
    <property type="entry name" value="C2_Perforin"/>
    <property type="match status" value="1"/>
</dbReference>
<evidence type="ECO:0000256" key="19">
    <source>
        <dbReference type="ARBA" id="ARBA00046273"/>
    </source>
</evidence>
<organism evidence="25 26">
    <name type="scientific">Rattus norvegicus</name>
    <name type="common">Rat</name>
    <dbReference type="NCBI Taxonomy" id="10116"/>
    <lineage>
        <taxon>Eukaryota</taxon>
        <taxon>Metazoa</taxon>
        <taxon>Chordata</taxon>
        <taxon>Craniata</taxon>
        <taxon>Vertebrata</taxon>
        <taxon>Euteleostomi</taxon>
        <taxon>Mammalia</taxon>
        <taxon>Eutheria</taxon>
        <taxon>Euarchontoglires</taxon>
        <taxon>Glires</taxon>
        <taxon>Rodentia</taxon>
        <taxon>Myomorpha</taxon>
        <taxon>Muroidea</taxon>
        <taxon>Muridae</taxon>
        <taxon>Murinae</taxon>
        <taxon>Rattus</taxon>
    </lineage>
</organism>
<dbReference type="PROSITE" id="PS00279">
    <property type="entry name" value="MACPF_1"/>
    <property type="match status" value="1"/>
</dbReference>
<dbReference type="GO" id="GO:0031640">
    <property type="term" value="P:killing of cells of another organism"/>
    <property type="evidence" value="ECO:0007669"/>
    <property type="project" value="UniProtKB-KW"/>
</dbReference>
<evidence type="ECO:0000256" key="11">
    <source>
        <dbReference type="ARBA" id="ARBA00022753"/>
    </source>
</evidence>
<dbReference type="GO" id="GO:0005576">
    <property type="term" value="C:extracellular region"/>
    <property type="evidence" value="ECO:0007669"/>
    <property type="project" value="UniProtKB-SubCell"/>
</dbReference>
<dbReference type="GO" id="GO:0005509">
    <property type="term" value="F:calcium ion binding"/>
    <property type="evidence" value="ECO:0007669"/>
    <property type="project" value="Ensembl"/>
</dbReference>
<sequence length="585" mass="65024">MLPSRERARGEHPSSLFPQLSGVYDYCARSIMAAYLFLLGLFLLLPRPVPAPCYTATRSECKQKHKFVPGVWAAGEGVDVTTLRRSSSFPVNTGKFLRPDRTCTLCKNALMNDAIQRLPVAIAHWRPHGSHCQRNVATTKVSSTEGVAREAAANINNDWRAGLDVNPKPEANVHVSVAGSHSKIANFAAEKAHQDQYNFNTDTVECRMYSFRLAQKPPLHPDFRKALKNLPHNFNSSTEHAYRRLISSYGTHFITAVDLGGRVSVLTALRTCQLTLDGLTADEVGDCLSVEAQVSIGAQASVSSEYKACEEKKKQHKIATSFHQTYRERHVEVLGGPLDSSNDLLFGNQATPEHFSTWIASLPTRPDVVDYSLEPLHILLEDSDPKREALRQAISHYVMSRARWRDCNRPCRAGQHKSSRDSCQCVCQDSKVTNQDCCPRQRGLAKLMVRNFQAKGLWGDYITSTDAYLKVFFGGQEIRTGVVWNNNHPSWSDKMDFGNVLLSTGGPLRVQVWDADNGWDDDLLGTCDKSPKSGFHEVNCPLNHGSIKFIYQANCLPHLTGETCLEYAPQGLLGDPPGNRSGAVW</sequence>
<dbReference type="FunFam" id="2.60.40.150:FF:000216">
    <property type="entry name" value="Perforin-1 precursor"/>
    <property type="match status" value="1"/>
</dbReference>
<evidence type="ECO:0000256" key="20">
    <source>
        <dbReference type="ARBA" id="ARBA00053782"/>
    </source>
</evidence>
<dbReference type="SUPFAM" id="SSF49562">
    <property type="entry name" value="C2 domain (Calcium/lipid-binding domain, CaLB)"/>
    <property type="match status" value="1"/>
</dbReference>
<reference evidence="25" key="2">
    <citation type="submission" date="2025-08" db="UniProtKB">
        <authorList>
            <consortium name="Ensembl"/>
        </authorList>
    </citation>
    <scope>IDENTIFICATION</scope>
    <source>
        <strain evidence="25">Brown Norway</strain>
    </source>
</reference>
<dbReference type="GO" id="GO:0002839">
    <property type="term" value="P:positive regulation of immune response to tumor cell"/>
    <property type="evidence" value="ECO:0007669"/>
    <property type="project" value="Ensembl"/>
</dbReference>
<gene>
    <name evidence="25 27" type="primary">Prf1</name>
</gene>
<dbReference type="GO" id="GO:0051712">
    <property type="term" value="P:positive regulation of killing of cells of another organism"/>
    <property type="evidence" value="ECO:0007669"/>
    <property type="project" value="Ensembl"/>
</dbReference>
<evidence type="ECO:0000256" key="18">
    <source>
        <dbReference type="ARBA" id="ARBA00037806"/>
    </source>
</evidence>
<dbReference type="InterPro" id="IPR020863">
    <property type="entry name" value="MACPF_CS"/>
</dbReference>
<dbReference type="GO" id="GO:0141201">
    <property type="term" value="P:pyroptotic cell death"/>
    <property type="evidence" value="ECO:0007669"/>
    <property type="project" value="Ensembl"/>
</dbReference>
<dbReference type="Pfam" id="PF01823">
    <property type="entry name" value="MACPF"/>
    <property type="match status" value="1"/>
</dbReference>
<evidence type="ECO:0000256" key="7">
    <source>
        <dbReference type="ARBA" id="ARBA00022536"/>
    </source>
</evidence>
<evidence type="ECO:0000256" key="12">
    <source>
        <dbReference type="ARBA" id="ARBA00022837"/>
    </source>
</evidence>
<evidence type="ECO:0000256" key="1">
    <source>
        <dbReference type="ARBA" id="ARBA00004613"/>
    </source>
</evidence>
<evidence type="ECO:0000256" key="15">
    <source>
        <dbReference type="ARBA" id="ARBA00023157"/>
    </source>
</evidence>
<evidence type="ECO:0000256" key="6">
    <source>
        <dbReference type="ARBA" id="ARBA00022525"/>
    </source>
</evidence>
<evidence type="ECO:0000256" key="4">
    <source>
        <dbReference type="ARBA" id="ARBA00022452"/>
    </source>
</evidence>
<dbReference type="GO" id="GO:0042802">
    <property type="term" value="F:identical protein binding"/>
    <property type="evidence" value="ECO:0007669"/>
    <property type="project" value="Ensembl"/>
</dbReference>
<dbReference type="GO" id="GO:0051604">
    <property type="term" value="P:protein maturation"/>
    <property type="evidence" value="ECO:0007669"/>
    <property type="project" value="Ensembl"/>
</dbReference>
<reference evidence="25" key="1">
    <citation type="submission" date="2024-01" db="EMBL/GenBank/DDBJ databases">
        <title>GRCr8: a new rat reference genome assembly contstructed from accurate long reads and long range scaffolding.</title>
        <authorList>
            <person name="Doris P.A."/>
            <person name="Kalbfleisch T."/>
            <person name="Li K."/>
            <person name="Howe K."/>
            <person name="Wood J."/>
        </authorList>
    </citation>
    <scope>NUCLEOTIDE SEQUENCE [LARGE SCALE GENOMIC DNA]</scope>
    <source>
        <strain evidence="25">Brown Norway</strain>
    </source>
</reference>
<comment type="function">
    <text evidence="20">Pore-forming protein that plays a key role in granzyme-mediated programmed cell death, and in defense against virus-infected or neoplastic cells. Can insert into the membrane of target cells in its calcium-bound form, oligomerize and form large pores. Promotes cytolysis and apoptosis of target cells by mediating the passage and uptake of cytotoxic granzymes. Facilitates the delivery of cationic cargo protein, while anionic or neural proteins are not delivered efficiently. Perforin pores allow the release of mature caspase-7 (CASP7) into the extracellular milieu.</text>
</comment>
<dbReference type="OrthoDB" id="1366754at2759"/>